<evidence type="ECO:0000313" key="1">
    <source>
        <dbReference type="EMBL" id="ANE45939.1"/>
    </source>
</evidence>
<dbReference type="AlphaFoldDB" id="A0A172TFV8"/>
<protein>
    <recommendedName>
        <fullName evidence="3">Bacteriocin-protection protein</fullName>
    </recommendedName>
</protein>
<organism evidence="1 2">
    <name type="scientific">Paenibacillus swuensis</name>
    <dbReference type="NCBI Taxonomy" id="1178515"/>
    <lineage>
        <taxon>Bacteria</taxon>
        <taxon>Bacillati</taxon>
        <taxon>Bacillota</taxon>
        <taxon>Bacilli</taxon>
        <taxon>Bacillales</taxon>
        <taxon>Paenibacillaceae</taxon>
        <taxon>Paenibacillus</taxon>
    </lineage>
</organism>
<dbReference type="PATRIC" id="fig|1178515.4.peg.1227"/>
<accession>A0A172TFV8</accession>
<reference evidence="1 2" key="1">
    <citation type="submission" date="2015-01" db="EMBL/GenBank/DDBJ databases">
        <title>Paenibacillus swuensis/DY6/whole genome sequencing.</title>
        <authorList>
            <person name="Kim M.K."/>
            <person name="Srinivasan S."/>
            <person name="Lee J.-J."/>
        </authorList>
    </citation>
    <scope>NUCLEOTIDE SEQUENCE [LARGE SCALE GENOMIC DNA]</scope>
    <source>
        <strain evidence="1 2">DY6</strain>
    </source>
</reference>
<dbReference type="Proteomes" id="UP000076927">
    <property type="component" value="Chromosome"/>
</dbReference>
<name>A0A172TFV8_9BACL</name>
<proteinExistence type="predicted"/>
<dbReference type="Pfam" id="PF13376">
    <property type="entry name" value="OmdA"/>
    <property type="match status" value="1"/>
</dbReference>
<dbReference type="OrthoDB" id="9796999at2"/>
<dbReference type="EMBL" id="CP011388">
    <property type="protein sequence ID" value="ANE45939.1"/>
    <property type="molecule type" value="Genomic_DNA"/>
</dbReference>
<gene>
    <name evidence="1" type="ORF">SY83_06135</name>
</gene>
<dbReference type="KEGG" id="pswu:SY83_06135"/>
<dbReference type="RefSeq" id="WP_068605221.1">
    <property type="nucleotide sequence ID" value="NZ_CP011388.1"/>
</dbReference>
<sequence length="197" mass="22951">MTNEVFNGVAAFHAQDREAWRSWLEQHHDQEKSVWLIIYRKQSETPSVYYDEAVDEALCYGWIDSTPRKRDEESYYQFFARRNPKSNWSKVNKEKVERLTAEGRMTASGLASVKLAKETGTWTALDEVENLTIPDDLKAAFNANEQAWNHFDAFSRSSKRGILEWIQNAKRPETRKKRVEQTVALATDNIKSNHPRP</sequence>
<evidence type="ECO:0008006" key="3">
    <source>
        <dbReference type="Google" id="ProtNLM"/>
    </source>
</evidence>
<keyword evidence="2" id="KW-1185">Reference proteome</keyword>
<evidence type="ECO:0000313" key="2">
    <source>
        <dbReference type="Proteomes" id="UP000076927"/>
    </source>
</evidence>